<dbReference type="SMART" id="SM00530">
    <property type="entry name" value="HTH_XRE"/>
    <property type="match status" value="1"/>
</dbReference>
<sequence length="140" mass="15364">MLENKKKPNPIDIHVGSRIRLRRTMLGMSQEKLGESLGITFQQIQKYEKGTNRVGASRLQNISSILNVPVSFFFEDAPGEHAANGAGGFSEAASSNYVVDFLSSSEGLQLNRSFVKITDPKVRRRVVDLVKALAAEADAE</sequence>
<name>A0ABU0IAJ3_9HYPH</name>
<feature type="domain" description="HTH cro/C1-type" evidence="1">
    <location>
        <begin position="19"/>
        <end position="73"/>
    </location>
</feature>
<dbReference type="EMBL" id="JAUSWH010000004">
    <property type="protein sequence ID" value="MDQ0455252.1"/>
    <property type="molecule type" value="Genomic_DNA"/>
</dbReference>
<dbReference type="CDD" id="cd00093">
    <property type="entry name" value="HTH_XRE"/>
    <property type="match status" value="1"/>
</dbReference>
<dbReference type="InterPro" id="IPR001387">
    <property type="entry name" value="Cro/C1-type_HTH"/>
</dbReference>
<dbReference type="Pfam" id="PF01381">
    <property type="entry name" value="HTH_3"/>
    <property type="match status" value="1"/>
</dbReference>
<gene>
    <name evidence="2" type="ORF">QO005_001586</name>
</gene>
<keyword evidence="3" id="KW-1185">Reference proteome</keyword>
<evidence type="ECO:0000313" key="3">
    <source>
        <dbReference type="Proteomes" id="UP001235269"/>
    </source>
</evidence>
<accession>A0ABU0IAJ3</accession>
<dbReference type="RefSeq" id="WP_307157452.1">
    <property type="nucleotide sequence ID" value="NZ_JAUSWH010000004.1"/>
</dbReference>
<dbReference type="PROSITE" id="PS50943">
    <property type="entry name" value="HTH_CROC1"/>
    <property type="match status" value="1"/>
</dbReference>
<dbReference type="InterPro" id="IPR010982">
    <property type="entry name" value="Lambda_DNA-bd_dom_sf"/>
</dbReference>
<proteinExistence type="predicted"/>
<dbReference type="Gene3D" id="1.10.260.40">
    <property type="entry name" value="lambda repressor-like DNA-binding domains"/>
    <property type="match status" value="1"/>
</dbReference>
<protein>
    <submittedName>
        <fullName evidence="2">Transcriptional regulator with XRE-family HTH domain</fullName>
    </submittedName>
</protein>
<organism evidence="2 3">
    <name type="scientific">Rhizobium paknamense</name>
    <dbReference type="NCBI Taxonomy" id="1206817"/>
    <lineage>
        <taxon>Bacteria</taxon>
        <taxon>Pseudomonadati</taxon>
        <taxon>Pseudomonadota</taxon>
        <taxon>Alphaproteobacteria</taxon>
        <taxon>Hyphomicrobiales</taxon>
        <taxon>Rhizobiaceae</taxon>
        <taxon>Rhizobium/Agrobacterium group</taxon>
        <taxon>Rhizobium</taxon>
    </lineage>
</organism>
<dbReference type="SUPFAM" id="SSF47413">
    <property type="entry name" value="lambda repressor-like DNA-binding domains"/>
    <property type="match status" value="1"/>
</dbReference>
<evidence type="ECO:0000313" key="2">
    <source>
        <dbReference type="EMBL" id="MDQ0455252.1"/>
    </source>
</evidence>
<comment type="caution">
    <text evidence="2">The sequence shown here is derived from an EMBL/GenBank/DDBJ whole genome shotgun (WGS) entry which is preliminary data.</text>
</comment>
<evidence type="ECO:0000259" key="1">
    <source>
        <dbReference type="PROSITE" id="PS50943"/>
    </source>
</evidence>
<reference evidence="2 3" key="1">
    <citation type="submission" date="2023-07" db="EMBL/GenBank/DDBJ databases">
        <title>Genomic Encyclopedia of Type Strains, Phase IV (KMG-IV): sequencing the most valuable type-strain genomes for metagenomic binning, comparative biology and taxonomic classification.</title>
        <authorList>
            <person name="Goeker M."/>
        </authorList>
    </citation>
    <scope>NUCLEOTIDE SEQUENCE [LARGE SCALE GENOMIC DNA]</scope>
    <source>
        <strain evidence="2 3">DSM 100301</strain>
    </source>
</reference>
<dbReference type="Proteomes" id="UP001235269">
    <property type="component" value="Unassembled WGS sequence"/>
</dbReference>